<name>A0A2Z6P787_TRISU</name>
<reference evidence="6" key="1">
    <citation type="journal article" date="2017" name="Front. Plant Sci.">
        <title>Climate Clever Clovers: New Paradigm to Reduce the Environmental Footprint of Ruminants by Breeding Low Methanogenic Forages Utilizing Haplotype Variation.</title>
        <authorList>
            <person name="Kaur P."/>
            <person name="Appels R."/>
            <person name="Bayer P.E."/>
            <person name="Keeble-Gagnere G."/>
            <person name="Wang J."/>
            <person name="Hirakawa H."/>
            <person name="Shirasawa K."/>
            <person name="Vercoe P."/>
            <person name="Stefanova K."/>
            <person name="Durmic Z."/>
            <person name="Nichols P."/>
            <person name="Revell C."/>
            <person name="Isobe S.N."/>
            <person name="Edwards D."/>
            <person name="Erskine W."/>
        </authorList>
    </citation>
    <scope>NUCLEOTIDE SEQUENCE [LARGE SCALE GENOMIC DNA]</scope>
    <source>
        <strain evidence="6">cv. Daliak</strain>
    </source>
</reference>
<dbReference type="Gene3D" id="1.10.10.10">
    <property type="entry name" value="Winged helix-like DNA-binding domain superfamily/Winged helix DNA-binding domain"/>
    <property type="match status" value="1"/>
</dbReference>
<dbReference type="InterPro" id="IPR027417">
    <property type="entry name" value="P-loop_NTPase"/>
</dbReference>
<dbReference type="InterPro" id="IPR044974">
    <property type="entry name" value="Disease_R_plants"/>
</dbReference>
<evidence type="ECO:0000256" key="1">
    <source>
        <dbReference type="ARBA" id="ARBA00022737"/>
    </source>
</evidence>
<dbReference type="PANTHER" id="PTHR23155">
    <property type="entry name" value="DISEASE RESISTANCE PROTEIN RP"/>
    <property type="match status" value="1"/>
</dbReference>
<keyword evidence="2" id="KW-0611">Plant defense</keyword>
<sequence length="474" mass="54377">MTSSNDYESVPYSVVSSLLNNLNNLISLTDFGKTYGVADLLKNILSNIEKMNSNLPEVERKKNETDILQWLRRSKPLLLAADDLFDDIAAENLLLPNPRLNFKRKVRRFFSSSNLFVYRSQIARELMEAKKNVNDIVEGMRQLKLGQGHEIPLREISTKESFKEELDLLHQNLSGTRYLLVLDNVRNATREKWADLASYLVCGAHGSKILFTTRSEMVAHVMDATPYCLEGLTDKESSILLEELVRPKYHTQMIILLIFFGVSIPYGVVEEISKKCAGHPLTIRCMAAMLCSKPQDDWDRISKQDIWKMEFSSNMNIFPVLRISYDNLSNQLKECLSYCSLYPKGREIEKNELIQSWMAQGYLQCLNGEQQMEDLGNEFVNTLLSMSFFVPGIDIDFDPPRRDIKHVHMSLPMKSYNNIGLSVSIDLNDKKKKAAKLNELQNLNSLRGNLEINVLDQWRLPLHQHSSSLWRGSS</sequence>
<gene>
    <name evidence="5" type="ORF">TSUD_276490</name>
</gene>
<dbReference type="PANTHER" id="PTHR23155:SF1211">
    <property type="entry name" value="OS09G0313500 PROTEIN"/>
    <property type="match status" value="1"/>
</dbReference>
<dbReference type="InterPro" id="IPR002182">
    <property type="entry name" value="NB-ARC"/>
</dbReference>
<dbReference type="Pfam" id="PF23559">
    <property type="entry name" value="WHD_DRP"/>
    <property type="match status" value="1"/>
</dbReference>
<dbReference type="OrthoDB" id="10640579at2759"/>
<evidence type="ECO:0000256" key="2">
    <source>
        <dbReference type="ARBA" id="ARBA00022821"/>
    </source>
</evidence>
<evidence type="ECO:0000313" key="6">
    <source>
        <dbReference type="Proteomes" id="UP000242715"/>
    </source>
</evidence>
<protein>
    <submittedName>
        <fullName evidence="5">Uncharacterized protein</fullName>
    </submittedName>
</protein>
<accession>A0A2Z6P787</accession>
<dbReference type="Proteomes" id="UP000242715">
    <property type="component" value="Unassembled WGS sequence"/>
</dbReference>
<dbReference type="Gene3D" id="3.40.50.300">
    <property type="entry name" value="P-loop containing nucleotide triphosphate hydrolases"/>
    <property type="match status" value="1"/>
</dbReference>
<dbReference type="SUPFAM" id="SSF52540">
    <property type="entry name" value="P-loop containing nucleoside triphosphate hydrolases"/>
    <property type="match status" value="1"/>
</dbReference>
<proteinExistence type="predicted"/>
<dbReference type="InterPro" id="IPR042197">
    <property type="entry name" value="Apaf_helical"/>
</dbReference>
<feature type="domain" description="Disease resistance protein winged helix" evidence="4">
    <location>
        <begin position="341"/>
        <end position="390"/>
    </location>
</feature>
<dbReference type="Gene3D" id="1.10.8.430">
    <property type="entry name" value="Helical domain of apoptotic protease-activating factors"/>
    <property type="match status" value="1"/>
</dbReference>
<keyword evidence="6" id="KW-1185">Reference proteome</keyword>
<evidence type="ECO:0000259" key="4">
    <source>
        <dbReference type="Pfam" id="PF23559"/>
    </source>
</evidence>
<dbReference type="AlphaFoldDB" id="A0A2Z6P787"/>
<dbReference type="GO" id="GO:0098542">
    <property type="term" value="P:defense response to other organism"/>
    <property type="evidence" value="ECO:0007669"/>
    <property type="project" value="TreeGrafter"/>
</dbReference>
<dbReference type="EMBL" id="DF973769">
    <property type="protein sequence ID" value="GAU39609.1"/>
    <property type="molecule type" value="Genomic_DNA"/>
</dbReference>
<feature type="domain" description="NB-ARC" evidence="3">
    <location>
        <begin position="164"/>
        <end position="248"/>
    </location>
</feature>
<organism evidence="5 6">
    <name type="scientific">Trifolium subterraneum</name>
    <name type="common">Subterranean clover</name>
    <dbReference type="NCBI Taxonomy" id="3900"/>
    <lineage>
        <taxon>Eukaryota</taxon>
        <taxon>Viridiplantae</taxon>
        <taxon>Streptophyta</taxon>
        <taxon>Embryophyta</taxon>
        <taxon>Tracheophyta</taxon>
        <taxon>Spermatophyta</taxon>
        <taxon>Magnoliopsida</taxon>
        <taxon>eudicotyledons</taxon>
        <taxon>Gunneridae</taxon>
        <taxon>Pentapetalae</taxon>
        <taxon>rosids</taxon>
        <taxon>fabids</taxon>
        <taxon>Fabales</taxon>
        <taxon>Fabaceae</taxon>
        <taxon>Papilionoideae</taxon>
        <taxon>50 kb inversion clade</taxon>
        <taxon>NPAAA clade</taxon>
        <taxon>Hologalegina</taxon>
        <taxon>IRL clade</taxon>
        <taxon>Trifolieae</taxon>
        <taxon>Trifolium</taxon>
    </lineage>
</organism>
<dbReference type="Pfam" id="PF00931">
    <property type="entry name" value="NB-ARC"/>
    <property type="match status" value="1"/>
</dbReference>
<keyword evidence="1" id="KW-0677">Repeat</keyword>
<dbReference type="InterPro" id="IPR058922">
    <property type="entry name" value="WHD_DRP"/>
</dbReference>
<dbReference type="InterPro" id="IPR036388">
    <property type="entry name" value="WH-like_DNA-bd_sf"/>
</dbReference>
<dbReference type="GO" id="GO:0043531">
    <property type="term" value="F:ADP binding"/>
    <property type="evidence" value="ECO:0007669"/>
    <property type="project" value="InterPro"/>
</dbReference>
<evidence type="ECO:0000259" key="3">
    <source>
        <dbReference type="Pfam" id="PF00931"/>
    </source>
</evidence>
<evidence type="ECO:0000313" key="5">
    <source>
        <dbReference type="EMBL" id="GAU39609.1"/>
    </source>
</evidence>